<feature type="compositionally biased region" description="Basic residues" evidence="1">
    <location>
        <begin position="152"/>
        <end position="165"/>
    </location>
</feature>
<dbReference type="AlphaFoldDB" id="A0A1B6CIA9"/>
<gene>
    <name evidence="2" type="ORF">g.45193</name>
</gene>
<dbReference type="EMBL" id="GEDC01024094">
    <property type="protein sequence ID" value="JAS13204.1"/>
    <property type="molecule type" value="Transcribed_RNA"/>
</dbReference>
<feature type="non-terminal residue" evidence="2">
    <location>
        <position position="1"/>
    </location>
</feature>
<feature type="region of interest" description="Disordered" evidence="1">
    <location>
        <begin position="136"/>
        <end position="177"/>
    </location>
</feature>
<protein>
    <submittedName>
        <fullName evidence="2">Uncharacterized protein</fullName>
    </submittedName>
</protein>
<reference evidence="2" key="1">
    <citation type="submission" date="2015-12" db="EMBL/GenBank/DDBJ databases">
        <title>De novo transcriptome assembly of four potential Pierce s Disease insect vectors from Arizona vineyards.</title>
        <authorList>
            <person name="Tassone E.E."/>
        </authorList>
    </citation>
    <scope>NUCLEOTIDE SEQUENCE</scope>
</reference>
<evidence type="ECO:0000256" key="1">
    <source>
        <dbReference type="SAM" id="MobiDB-lite"/>
    </source>
</evidence>
<name>A0A1B6CIA9_9HEMI</name>
<feature type="compositionally biased region" description="Basic and acidic residues" evidence="1">
    <location>
        <begin position="166"/>
        <end position="177"/>
    </location>
</feature>
<sequence>KKLRKRKALRIPPRTKIDKRFIADKKKYQENRTCMKILPASTIQQDKRKKPKRRKNFYTLRPNTTKIIPTVNMKKYKINNVRISALKKRTGLKISTLTLKEKIIRRNKIKYRKARNNVSISPSIATENSGKFVERKQQKKINDMVNRGKPLFTKKKGPVLSKRKKQNEEKTDYKYFN</sequence>
<proteinExistence type="predicted"/>
<organism evidence="2">
    <name type="scientific">Clastoptera arizonana</name>
    <name type="common">Arizona spittle bug</name>
    <dbReference type="NCBI Taxonomy" id="38151"/>
    <lineage>
        <taxon>Eukaryota</taxon>
        <taxon>Metazoa</taxon>
        <taxon>Ecdysozoa</taxon>
        <taxon>Arthropoda</taxon>
        <taxon>Hexapoda</taxon>
        <taxon>Insecta</taxon>
        <taxon>Pterygota</taxon>
        <taxon>Neoptera</taxon>
        <taxon>Paraneoptera</taxon>
        <taxon>Hemiptera</taxon>
        <taxon>Auchenorrhyncha</taxon>
        <taxon>Cercopoidea</taxon>
        <taxon>Clastopteridae</taxon>
        <taxon>Clastoptera</taxon>
    </lineage>
</organism>
<evidence type="ECO:0000313" key="2">
    <source>
        <dbReference type="EMBL" id="JAS13204.1"/>
    </source>
</evidence>
<accession>A0A1B6CIA9</accession>